<keyword evidence="12" id="KW-1185">Reference proteome</keyword>
<feature type="transmembrane region" description="Helical" evidence="10">
    <location>
        <begin position="24"/>
        <end position="44"/>
    </location>
</feature>
<evidence type="ECO:0000256" key="4">
    <source>
        <dbReference type="ARBA" id="ARBA00017522"/>
    </source>
</evidence>
<proteinExistence type="inferred from homology"/>
<keyword evidence="6" id="KW-1003">Cell membrane</keyword>
<comment type="caution">
    <text evidence="11">The sequence shown here is derived from an EMBL/GenBank/DDBJ whole genome shotgun (WGS) entry which is preliminary data.</text>
</comment>
<dbReference type="InterPro" id="IPR006419">
    <property type="entry name" value="NMN_transpt_PnuC"/>
</dbReference>
<keyword evidence="9 10" id="KW-0472">Membrane</keyword>
<gene>
    <name evidence="11" type="primary">pnuC</name>
    <name evidence="11" type="ORF">GCM10022268_18430</name>
</gene>
<feature type="transmembrane region" description="Helical" evidence="10">
    <location>
        <begin position="139"/>
        <end position="156"/>
    </location>
</feature>
<evidence type="ECO:0000256" key="3">
    <source>
        <dbReference type="ARBA" id="ARBA00006669"/>
    </source>
</evidence>
<dbReference type="Pfam" id="PF04973">
    <property type="entry name" value="NMN_transporter"/>
    <property type="match status" value="1"/>
</dbReference>
<feature type="transmembrane region" description="Helical" evidence="10">
    <location>
        <begin position="162"/>
        <end position="179"/>
    </location>
</feature>
<evidence type="ECO:0000256" key="5">
    <source>
        <dbReference type="ARBA" id="ARBA00022448"/>
    </source>
</evidence>
<dbReference type="Proteomes" id="UP001500523">
    <property type="component" value="Unassembled WGS sequence"/>
</dbReference>
<comment type="function">
    <text evidence="1">Required for nicotinamide riboside transport across the inner membrane.</text>
</comment>
<dbReference type="EMBL" id="BAABBF010000004">
    <property type="protein sequence ID" value="GAA3709532.1"/>
    <property type="molecule type" value="Genomic_DNA"/>
</dbReference>
<comment type="subcellular location">
    <subcellularLocation>
        <location evidence="2">Cell membrane</location>
        <topology evidence="2">Multi-pass membrane protein</topology>
    </subcellularLocation>
</comment>
<comment type="similarity">
    <text evidence="3">Belongs to the nicotinamide ribonucleoside (NR) uptake permease (TC 4.B.1) family.</text>
</comment>
<evidence type="ECO:0000256" key="7">
    <source>
        <dbReference type="ARBA" id="ARBA00022692"/>
    </source>
</evidence>
<dbReference type="NCBIfam" id="TIGR01528">
    <property type="entry name" value="NMN_trans_PnuC"/>
    <property type="match status" value="1"/>
</dbReference>
<accession>A0ABP7DS95</accession>
<dbReference type="RefSeq" id="WP_344693098.1">
    <property type="nucleotide sequence ID" value="NZ_BAABBF010000004.1"/>
</dbReference>
<evidence type="ECO:0000256" key="9">
    <source>
        <dbReference type="ARBA" id="ARBA00023136"/>
    </source>
</evidence>
<keyword evidence="5" id="KW-0813">Transport</keyword>
<dbReference type="PANTHER" id="PTHR36122">
    <property type="entry name" value="NICOTINAMIDE RIBOSIDE TRANSPORTER PNUC"/>
    <property type="match status" value="1"/>
</dbReference>
<evidence type="ECO:0000256" key="2">
    <source>
        <dbReference type="ARBA" id="ARBA00004651"/>
    </source>
</evidence>
<evidence type="ECO:0000256" key="1">
    <source>
        <dbReference type="ARBA" id="ARBA00002672"/>
    </source>
</evidence>
<evidence type="ECO:0000313" key="11">
    <source>
        <dbReference type="EMBL" id="GAA3709532.1"/>
    </source>
</evidence>
<evidence type="ECO:0000256" key="10">
    <source>
        <dbReference type="SAM" id="Phobius"/>
    </source>
</evidence>
<protein>
    <recommendedName>
        <fullName evidence="4">Nicotinamide riboside transporter PnuC</fullName>
    </recommendedName>
</protein>
<dbReference type="PANTHER" id="PTHR36122:SF2">
    <property type="entry name" value="NICOTINAMIDE RIBOSIDE TRANSPORTER PNUC"/>
    <property type="match status" value="1"/>
</dbReference>
<feature type="transmembrane region" description="Helical" evidence="10">
    <location>
        <begin position="88"/>
        <end position="108"/>
    </location>
</feature>
<evidence type="ECO:0000313" key="12">
    <source>
        <dbReference type="Proteomes" id="UP001500523"/>
    </source>
</evidence>
<sequence length="185" mass="21232">MNTTEVIAFVLGILNVTLVVRRSIWNYPFGIAMVSLYAVVFAEARLYSDMLLQFFFVVVNAYGWISWARHRAATGVVVVESMTRNERWHWTLATTAIAIIWGGLMHRFTDASLPWWDAAVAAASIAAQWLLARRKWENWVLWIAVDIGSIGLYLVKELWLTALLYLVFLLLAAWGLVDWRRRVTA</sequence>
<keyword evidence="8 10" id="KW-1133">Transmembrane helix</keyword>
<feature type="transmembrane region" description="Helical" evidence="10">
    <location>
        <begin position="114"/>
        <end position="132"/>
    </location>
</feature>
<name>A0ABP7DS95_9SPHN</name>
<evidence type="ECO:0000256" key="6">
    <source>
        <dbReference type="ARBA" id="ARBA00022475"/>
    </source>
</evidence>
<reference evidence="12" key="1">
    <citation type="journal article" date="2019" name="Int. J. Syst. Evol. Microbiol.">
        <title>The Global Catalogue of Microorganisms (GCM) 10K type strain sequencing project: providing services to taxonomists for standard genome sequencing and annotation.</title>
        <authorList>
            <consortium name="The Broad Institute Genomics Platform"/>
            <consortium name="The Broad Institute Genome Sequencing Center for Infectious Disease"/>
            <person name="Wu L."/>
            <person name="Ma J."/>
        </authorList>
    </citation>
    <scope>NUCLEOTIDE SEQUENCE [LARGE SCALE GENOMIC DNA]</scope>
    <source>
        <strain evidence="12">JCM 17498</strain>
    </source>
</reference>
<feature type="transmembrane region" description="Helical" evidence="10">
    <location>
        <begin position="50"/>
        <end position="67"/>
    </location>
</feature>
<evidence type="ECO:0000256" key="8">
    <source>
        <dbReference type="ARBA" id="ARBA00022989"/>
    </source>
</evidence>
<organism evidence="11 12">
    <name type="scientific">Sphingomonas cynarae</name>
    <dbReference type="NCBI Taxonomy" id="930197"/>
    <lineage>
        <taxon>Bacteria</taxon>
        <taxon>Pseudomonadati</taxon>
        <taxon>Pseudomonadota</taxon>
        <taxon>Alphaproteobacteria</taxon>
        <taxon>Sphingomonadales</taxon>
        <taxon>Sphingomonadaceae</taxon>
        <taxon>Sphingomonas</taxon>
    </lineage>
</organism>
<keyword evidence="7 10" id="KW-0812">Transmembrane</keyword>